<evidence type="ECO:0000259" key="7">
    <source>
        <dbReference type="Pfam" id="PF00696"/>
    </source>
</evidence>
<comment type="caution">
    <text evidence="8">The sequence shown here is derived from an EMBL/GenBank/DDBJ whole genome shotgun (WGS) entry which is preliminary data.</text>
</comment>
<evidence type="ECO:0000256" key="1">
    <source>
        <dbReference type="ARBA" id="ARBA00010122"/>
    </source>
</evidence>
<dbReference type="EMBL" id="JAAAIM010000096">
    <property type="protein sequence ID" value="KAG0295092.1"/>
    <property type="molecule type" value="Genomic_DNA"/>
</dbReference>
<feature type="domain" description="Aspartate/glutamate/uridylate kinase" evidence="7">
    <location>
        <begin position="3"/>
        <end position="63"/>
    </location>
</feature>
<dbReference type="Pfam" id="PF00696">
    <property type="entry name" value="AA_kinase"/>
    <property type="match status" value="1"/>
</dbReference>
<evidence type="ECO:0000256" key="4">
    <source>
        <dbReference type="ARBA" id="ARBA00022777"/>
    </source>
</evidence>
<comment type="catalytic activity">
    <reaction evidence="6">
        <text>L-aspartate + ATP = 4-phospho-L-aspartate + ADP</text>
        <dbReference type="Rhea" id="RHEA:23776"/>
        <dbReference type="ChEBI" id="CHEBI:29991"/>
        <dbReference type="ChEBI" id="CHEBI:30616"/>
        <dbReference type="ChEBI" id="CHEBI:57535"/>
        <dbReference type="ChEBI" id="CHEBI:456216"/>
        <dbReference type="EC" id="2.7.2.4"/>
    </reaction>
</comment>
<dbReference type="PANTHER" id="PTHR21499">
    <property type="entry name" value="ASPARTATE KINASE"/>
    <property type="match status" value="1"/>
</dbReference>
<feature type="non-terminal residue" evidence="8">
    <location>
        <position position="75"/>
    </location>
</feature>
<evidence type="ECO:0000256" key="3">
    <source>
        <dbReference type="ARBA" id="ARBA00022741"/>
    </source>
</evidence>
<accession>A0ABQ7KAH4</accession>
<evidence type="ECO:0000313" key="8">
    <source>
        <dbReference type="EMBL" id="KAG0295092.1"/>
    </source>
</evidence>
<comment type="similarity">
    <text evidence="1">Belongs to the aspartokinase family.</text>
</comment>
<dbReference type="InterPro" id="IPR036393">
    <property type="entry name" value="AceGlu_kinase-like_sf"/>
</dbReference>
<sequence>MTLIVHKYGGTSMGSVERIKNVALRVAKWHKAGYQIVVVPSAMSGETNRLLKLAHEISPQPDPRELDIVAATGEQ</sequence>
<reference evidence="8 9" key="1">
    <citation type="journal article" date="2020" name="Fungal Divers.">
        <title>Resolving the Mortierellaceae phylogeny through synthesis of multi-gene phylogenetics and phylogenomics.</title>
        <authorList>
            <person name="Vandepol N."/>
            <person name="Liber J."/>
            <person name="Desiro A."/>
            <person name="Na H."/>
            <person name="Kennedy M."/>
            <person name="Barry K."/>
            <person name="Grigoriev I.V."/>
            <person name="Miller A.N."/>
            <person name="O'Donnell K."/>
            <person name="Stajich J.E."/>
            <person name="Bonito G."/>
        </authorList>
    </citation>
    <scope>NUCLEOTIDE SEQUENCE [LARGE SCALE GENOMIC DNA]</scope>
    <source>
        <strain evidence="8 9">AD045</strain>
    </source>
</reference>
<evidence type="ECO:0000256" key="5">
    <source>
        <dbReference type="ARBA" id="ARBA00022840"/>
    </source>
</evidence>
<gene>
    <name evidence="8" type="ORF">BGZ96_012578</name>
</gene>
<keyword evidence="9" id="KW-1185">Reference proteome</keyword>
<keyword evidence="3" id="KW-0547">Nucleotide-binding</keyword>
<organism evidence="8 9">
    <name type="scientific">Linnemannia gamsii</name>
    <dbReference type="NCBI Taxonomy" id="64522"/>
    <lineage>
        <taxon>Eukaryota</taxon>
        <taxon>Fungi</taxon>
        <taxon>Fungi incertae sedis</taxon>
        <taxon>Mucoromycota</taxon>
        <taxon>Mortierellomycotina</taxon>
        <taxon>Mortierellomycetes</taxon>
        <taxon>Mortierellales</taxon>
        <taxon>Mortierellaceae</taxon>
        <taxon>Linnemannia</taxon>
    </lineage>
</organism>
<dbReference type="SUPFAM" id="SSF53633">
    <property type="entry name" value="Carbamate kinase-like"/>
    <property type="match status" value="1"/>
</dbReference>
<keyword evidence="5" id="KW-0067">ATP-binding</keyword>
<dbReference type="Gene3D" id="3.40.1160.10">
    <property type="entry name" value="Acetylglutamate kinase-like"/>
    <property type="match status" value="1"/>
</dbReference>
<protein>
    <recommendedName>
        <fullName evidence="7">Aspartate/glutamate/uridylate kinase domain-containing protein</fullName>
    </recommendedName>
</protein>
<keyword evidence="2" id="KW-0808">Transferase</keyword>
<evidence type="ECO:0000256" key="2">
    <source>
        <dbReference type="ARBA" id="ARBA00022679"/>
    </source>
</evidence>
<dbReference type="InterPro" id="IPR001048">
    <property type="entry name" value="Asp/Glu/Uridylate_kinase"/>
</dbReference>
<dbReference type="Proteomes" id="UP001194696">
    <property type="component" value="Unassembled WGS sequence"/>
</dbReference>
<proteinExistence type="inferred from homology"/>
<dbReference type="InterPro" id="IPR018042">
    <property type="entry name" value="Aspartate_kinase_CS"/>
</dbReference>
<dbReference type="PANTHER" id="PTHR21499:SF3">
    <property type="entry name" value="ASPARTOKINASE"/>
    <property type="match status" value="1"/>
</dbReference>
<evidence type="ECO:0000313" key="9">
    <source>
        <dbReference type="Proteomes" id="UP001194696"/>
    </source>
</evidence>
<evidence type="ECO:0000256" key="6">
    <source>
        <dbReference type="ARBA" id="ARBA00047872"/>
    </source>
</evidence>
<keyword evidence="4" id="KW-0418">Kinase</keyword>
<dbReference type="PROSITE" id="PS00324">
    <property type="entry name" value="ASPARTOKINASE"/>
    <property type="match status" value="1"/>
</dbReference>
<name>A0ABQ7KAH4_9FUNG</name>